<evidence type="ECO:0000313" key="1">
    <source>
        <dbReference type="EMBL" id="CAG1849923.1"/>
    </source>
</evidence>
<gene>
    <name evidence="1" type="ORF">GSMUA_215090.1</name>
</gene>
<keyword evidence="3" id="KW-1185">Reference proteome</keyword>
<dbReference type="InParanoid" id="A0A804IB82"/>
<evidence type="ECO:0000313" key="2">
    <source>
        <dbReference type="EnsemblPlants" id="Ma03_p12250.1"/>
    </source>
</evidence>
<dbReference type="Proteomes" id="UP000012960">
    <property type="component" value="Unplaced"/>
</dbReference>
<reference evidence="1" key="1">
    <citation type="submission" date="2021-03" db="EMBL/GenBank/DDBJ databases">
        <authorList>
            <consortium name="Genoscope - CEA"/>
            <person name="William W."/>
        </authorList>
    </citation>
    <scope>NUCLEOTIDE SEQUENCE</scope>
    <source>
        <strain evidence="1">Doubled-haploid Pahang</strain>
    </source>
</reference>
<organism evidence="2 3">
    <name type="scientific">Musa acuminata subsp. malaccensis</name>
    <name type="common">Wild banana</name>
    <name type="synonym">Musa malaccensis</name>
    <dbReference type="NCBI Taxonomy" id="214687"/>
    <lineage>
        <taxon>Eukaryota</taxon>
        <taxon>Viridiplantae</taxon>
        <taxon>Streptophyta</taxon>
        <taxon>Embryophyta</taxon>
        <taxon>Tracheophyta</taxon>
        <taxon>Spermatophyta</taxon>
        <taxon>Magnoliopsida</taxon>
        <taxon>Liliopsida</taxon>
        <taxon>Zingiberales</taxon>
        <taxon>Musaceae</taxon>
        <taxon>Musa</taxon>
    </lineage>
</organism>
<dbReference type="EMBL" id="HG996468">
    <property type="protein sequence ID" value="CAG1849923.1"/>
    <property type="molecule type" value="Genomic_DNA"/>
</dbReference>
<sequence length="112" mass="12323">MATSPSPRRAVGSQLARFLDDGVVLQHYHGCRQEGRLVGRRRARLPWLSLRHVPAVDHWNGHHVAAGDAPQLSQRDKDGCPGGGGYDVVHGCTLMWFMGCPASCKFSVRLHV</sequence>
<accession>A0A804IB82</accession>
<dbReference type="AlphaFoldDB" id="A0A804IB82"/>
<proteinExistence type="predicted"/>
<evidence type="ECO:0000313" key="3">
    <source>
        <dbReference type="Proteomes" id="UP000012960"/>
    </source>
</evidence>
<reference evidence="2" key="2">
    <citation type="submission" date="2021-05" db="UniProtKB">
        <authorList>
            <consortium name="EnsemblPlants"/>
        </authorList>
    </citation>
    <scope>IDENTIFICATION</scope>
    <source>
        <strain evidence="2">subsp. malaccensis</strain>
    </source>
</reference>
<protein>
    <submittedName>
        <fullName evidence="1">(wild Malaysian banana) hypothetical protein</fullName>
    </submittedName>
</protein>
<dbReference type="EnsemblPlants" id="Ma03_t12250.1">
    <property type="protein sequence ID" value="Ma03_p12250.1"/>
    <property type="gene ID" value="Ma03_g12250"/>
</dbReference>
<name>A0A804IB82_MUSAM</name>
<dbReference type="Gramene" id="Ma03_t12250.1">
    <property type="protein sequence ID" value="Ma03_p12250.1"/>
    <property type="gene ID" value="Ma03_g12250"/>
</dbReference>